<comment type="caution">
    <text evidence="5">The sequence shown here is derived from an EMBL/GenBank/DDBJ whole genome shotgun (WGS) entry which is preliminary data.</text>
</comment>
<dbReference type="CDD" id="cd00121">
    <property type="entry name" value="MATH"/>
    <property type="match status" value="1"/>
</dbReference>
<dbReference type="InterPro" id="IPR000210">
    <property type="entry name" value="BTB/POZ_dom"/>
</dbReference>
<dbReference type="InterPro" id="IPR045005">
    <property type="entry name" value="BPM1-6"/>
</dbReference>
<reference evidence="5" key="1">
    <citation type="submission" date="2023-07" db="EMBL/GenBank/DDBJ databases">
        <title>A chromosome-level genome assembly of Lolium multiflorum.</title>
        <authorList>
            <person name="Chen Y."/>
            <person name="Copetti D."/>
            <person name="Kolliker R."/>
            <person name="Studer B."/>
        </authorList>
    </citation>
    <scope>NUCLEOTIDE SEQUENCE</scope>
    <source>
        <strain evidence="5">02402/16</strain>
        <tissue evidence="5">Leaf</tissue>
    </source>
</reference>
<dbReference type="SUPFAM" id="SSF49599">
    <property type="entry name" value="TRAF domain-like"/>
    <property type="match status" value="1"/>
</dbReference>
<dbReference type="Proteomes" id="UP001231189">
    <property type="component" value="Unassembled WGS sequence"/>
</dbReference>
<dbReference type="Gene3D" id="3.30.710.10">
    <property type="entry name" value="Potassium Channel Kv1.1, Chain A"/>
    <property type="match status" value="1"/>
</dbReference>
<sequence length="359" mass="39307">MSKSGPSSDGKIGSDAPSRSSSAIVAKTVVGSHDLKIKGYCLTKGLGNGKFITSETFAVGGHRWYLRYYPNGWRSSDIGWVSFILFLDDNDASGVTAEYKVTLLDQHGNPVPLYMKGTRKTFSSKKAPENSHAIISHRELERSVYLKDDVFSIRCDLTLLSILAEVAPPLDVQVPASDLQLHFSQLLSGGEGTDVTLEVGTETFAAHRCVLAARSSVFRAVFLGSMKEKADARVRIEDTEANVFKAMLHFIYTDSLPLVEESDAVVMAQHLLVVADRYNLERLKCICDATLRRYMDITTTATTLALAEQHGCHGLKDECLKFLASPGNFKEVLASDGFVHLMKSCPSLHKELAANLPSS</sequence>
<evidence type="ECO:0000313" key="6">
    <source>
        <dbReference type="Proteomes" id="UP001231189"/>
    </source>
</evidence>
<evidence type="ECO:0000256" key="1">
    <source>
        <dbReference type="ARBA" id="ARBA00004906"/>
    </source>
</evidence>
<feature type="domain" description="BTB" evidence="3">
    <location>
        <begin position="193"/>
        <end position="260"/>
    </location>
</feature>
<dbReference type="Gene3D" id="1.25.40.420">
    <property type="match status" value="1"/>
</dbReference>
<evidence type="ECO:0000313" key="5">
    <source>
        <dbReference type="EMBL" id="KAK1648068.1"/>
    </source>
</evidence>
<evidence type="ECO:0000259" key="3">
    <source>
        <dbReference type="PROSITE" id="PS50097"/>
    </source>
</evidence>
<dbReference type="Pfam" id="PF22486">
    <property type="entry name" value="MATH_2"/>
    <property type="match status" value="1"/>
</dbReference>
<dbReference type="AlphaFoldDB" id="A0AAD8SAH4"/>
<dbReference type="Gene3D" id="2.60.210.10">
    <property type="entry name" value="Apoptosis, Tumor Necrosis Factor Receptor Associated Protein 2, Chain A"/>
    <property type="match status" value="1"/>
</dbReference>
<dbReference type="InterPro" id="IPR056423">
    <property type="entry name" value="BACK_BPM_SPOP"/>
</dbReference>
<organism evidence="5 6">
    <name type="scientific">Lolium multiflorum</name>
    <name type="common">Italian ryegrass</name>
    <name type="synonym">Lolium perenne subsp. multiflorum</name>
    <dbReference type="NCBI Taxonomy" id="4521"/>
    <lineage>
        <taxon>Eukaryota</taxon>
        <taxon>Viridiplantae</taxon>
        <taxon>Streptophyta</taxon>
        <taxon>Embryophyta</taxon>
        <taxon>Tracheophyta</taxon>
        <taxon>Spermatophyta</taxon>
        <taxon>Magnoliopsida</taxon>
        <taxon>Liliopsida</taxon>
        <taxon>Poales</taxon>
        <taxon>Poaceae</taxon>
        <taxon>BOP clade</taxon>
        <taxon>Pooideae</taxon>
        <taxon>Poodae</taxon>
        <taxon>Poeae</taxon>
        <taxon>Poeae Chloroplast Group 2 (Poeae type)</taxon>
        <taxon>Loliodinae</taxon>
        <taxon>Loliinae</taxon>
        <taxon>Lolium</taxon>
    </lineage>
</organism>
<dbReference type="CDD" id="cd18280">
    <property type="entry name" value="BTB_POZ_BPM_plant"/>
    <property type="match status" value="1"/>
</dbReference>
<dbReference type="InterPro" id="IPR008974">
    <property type="entry name" value="TRAF-like"/>
</dbReference>
<comment type="pathway">
    <text evidence="1">Protein modification; protein ubiquitination.</text>
</comment>
<accession>A0AAD8SAH4</accession>
<dbReference type="EMBL" id="JAUUTY010000004">
    <property type="protein sequence ID" value="KAK1648068.1"/>
    <property type="molecule type" value="Genomic_DNA"/>
</dbReference>
<dbReference type="Pfam" id="PF00651">
    <property type="entry name" value="BTB"/>
    <property type="match status" value="1"/>
</dbReference>
<dbReference type="InterPro" id="IPR011333">
    <property type="entry name" value="SKP1/BTB/POZ_sf"/>
</dbReference>
<evidence type="ECO:0000259" key="4">
    <source>
        <dbReference type="PROSITE" id="PS50144"/>
    </source>
</evidence>
<name>A0AAD8SAH4_LOLMU</name>
<dbReference type="InterPro" id="IPR002083">
    <property type="entry name" value="MATH/TRAF_dom"/>
</dbReference>
<dbReference type="PROSITE" id="PS50097">
    <property type="entry name" value="BTB"/>
    <property type="match status" value="1"/>
</dbReference>
<evidence type="ECO:0000256" key="2">
    <source>
        <dbReference type="ARBA" id="ARBA00010846"/>
    </source>
</evidence>
<feature type="domain" description="MATH" evidence="4">
    <location>
        <begin position="30"/>
        <end position="157"/>
    </location>
</feature>
<dbReference type="PANTHER" id="PTHR26379">
    <property type="entry name" value="BTB/POZ AND MATH DOMAIN-CONTAINING PROTEIN 1"/>
    <property type="match status" value="1"/>
</dbReference>
<dbReference type="PROSITE" id="PS50144">
    <property type="entry name" value="MATH"/>
    <property type="match status" value="1"/>
</dbReference>
<keyword evidence="6" id="KW-1185">Reference proteome</keyword>
<protein>
    <submittedName>
        <fullName evidence="5">Uncharacterized protein</fullName>
    </submittedName>
</protein>
<gene>
    <name evidence="5" type="ORF">QYE76_065873</name>
</gene>
<comment type="similarity">
    <text evidence="2">Belongs to the Tdpoz family.</text>
</comment>
<dbReference type="Pfam" id="PF24570">
    <property type="entry name" value="BACK_BPM_SPOP"/>
    <property type="match status" value="1"/>
</dbReference>
<dbReference type="SUPFAM" id="SSF54695">
    <property type="entry name" value="POZ domain"/>
    <property type="match status" value="1"/>
</dbReference>
<dbReference type="SMART" id="SM00225">
    <property type="entry name" value="BTB"/>
    <property type="match status" value="1"/>
</dbReference>
<dbReference type="GO" id="GO:0016567">
    <property type="term" value="P:protein ubiquitination"/>
    <property type="evidence" value="ECO:0007669"/>
    <property type="project" value="InterPro"/>
</dbReference>
<dbReference type="PANTHER" id="PTHR26379:SF483">
    <property type="entry name" value="OS11G0619800 PROTEIN"/>
    <property type="match status" value="1"/>
</dbReference>
<proteinExistence type="inferred from homology"/>